<gene>
    <name evidence="1" type="primary">TJP2_2</name>
    <name evidence="1" type="ORF">DERP_013266</name>
</gene>
<reference evidence="1 2" key="1">
    <citation type="journal article" date="2018" name="J. Allergy Clin. Immunol.">
        <title>High-quality assembly of Dermatophagoides pteronyssinus genome and transcriptome reveals a wide range of novel allergens.</title>
        <authorList>
            <person name="Liu X.Y."/>
            <person name="Yang K.Y."/>
            <person name="Wang M.Q."/>
            <person name="Kwok J.S."/>
            <person name="Zeng X."/>
            <person name="Yang Z."/>
            <person name="Xiao X.J."/>
            <person name="Lau C.P."/>
            <person name="Li Y."/>
            <person name="Huang Z.M."/>
            <person name="Ba J.G."/>
            <person name="Yim A.K."/>
            <person name="Ouyang C.Y."/>
            <person name="Ngai S.M."/>
            <person name="Chan T.F."/>
            <person name="Leung E.L."/>
            <person name="Liu L."/>
            <person name="Liu Z.G."/>
            <person name="Tsui S.K."/>
        </authorList>
    </citation>
    <scope>NUCLEOTIDE SEQUENCE [LARGE SCALE GENOMIC DNA]</scope>
    <source>
        <strain evidence="1">Derp</strain>
    </source>
</reference>
<reference evidence="1 2" key="2">
    <citation type="journal article" date="2022" name="Mol. Biol. Evol.">
        <title>Comparative Genomics Reveals Insights into the Divergent Evolution of Astigmatic Mites and Household Pest Adaptations.</title>
        <authorList>
            <person name="Xiong Q."/>
            <person name="Wan A.T."/>
            <person name="Liu X."/>
            <person name="Fung C.S."/>
            <person name="Xiao X."/>
            <person name="Malainual N."/>
            <person name="Hou J."/>
            <person name="Wang L."/>
            <person name="Wang M."/>
            <person name="Yang K.Y."/>
            <person name="Cui Y."/>
            <person name="Leung E.L."/>
            <person name="Nong W."/>
            <person name="Shin S.K."/>
            <person name="Au S.W."/>
            <person name="Jeong K.Y."/>
            <person name="Chew F.T."/>
            <person name="Hui J.H."/>
            <person name="Leung T.F."/>
            <person name="Tungtrongchitr A."/>
            <person name="Zhong N."/>
            <person name="Liu Z."/>
            <person name="Tsui S.K."/>
        </authorList>
    </citation>
    <scope>NUCLEOTIDE SEQUENCE [LARGE SCALE GENOMIC DNA]</scope>
    <source>
        <strain evidence="1">Derp</strain>
    </source>
</reference>
<comment type="caution">
    <text evidence="1">The sequence shown here is derived from an EMBL/GenBank/DDBJ whole genome shotgun (WGS) entry which is preliminary data.</text>
</comment>
<dbReference type="Proteomes" id="UP000887458">
    <property type="component" value="Unassembled WGS sequence"/>
</dbReference>
<dbReference type="EMBL" id="NJHN03000081">
    <property type="protein sequence ID" value="KAH9417098.1"/>
    <property type="molecule type" value="Genomic_DNA"/>
</dbReference>
<evidence type="ECO:0000313" key="1">
    <source>
        <dbReference type="EMBL" id="KAH9417098.1"/>
    </source>
</evidence>
<dbReference type="InterPro" id="IPR027417">
    <property type="entry name" value="P-loop_NTPase"/>
</dbReference>
<sequence length="132" mass="15452">MNESAEEYQLERQKNTNMETMTSWICTTGNIFGPLADIAREKLLRDYPDKFECAISMMNGSQSEPSVEKFKIETIRIFPLSAIKKIIEREACTKSFTDRPAFLYIKFPRKKSIEQAIKLEKLWHHVLPLQLH</sequence>
<proteinExistence type="predicted"/>
<keyword evidence="2" id="KW-1185">Reference proteome</keyword>
<protein>
    <submittedName>
        <fullName evidence="1">Tight junction protein ZO-2</fullName>
    </submittedName>
</protein>
<dbReference type="Gene3D" id="3.40.50.300">
    <property type="entry name" value="P-loop containing nucleotide triphosphate hydrolases"/>
    <property type="match status" value="1"/>
</dbReference>
<dbReference type="PANTHER" id="PTHR13865">
    <property type="entry name" value="TIGHT JUNCTION PROTEIN"/>
    <property type="match status" value="1"/>
</dbReference>
<organism evidence="1 2">
    <name type="scientific">Dermatophagoides pteronyssinus</name>
    <name type="common">European house dust mite</name>
    <dbReference type="NCBI Taxonomy" id="6956"/>
    <lineage>
        <taxon>Eukaryota</taxon>
        <taxon>Metazoa</taxon>
        <taxon>Ecdysozoa</taxon>
        <taxon>Arthropoda</taxon>
        <taxon>Chelicerata</taxon>
        <taxon>Arachnida</taxon>
        <taxon>Acari</taxon>
        <taxon>Acariformes</taxon>
        <taxon>Sarcoptiformes</taxon>
        <taxon>Astigmata</taxon>
        <taxon>Psoroptidia</taxon>
        <taxon>Analgoidea</taxon>
        <taxon>Pyroglyphidae</taxon>
        <taxon>Dermatophagoidinae</taxon>
        <taxon>Dermatophagoides</taxon>
    </lineage>
</organism>
<dbReference type="PANTHER" id="PTHR13865:SF28">
    <property type="entry name" value="POLYCHAETOID, ISOFORM O"/>
    <property type="match status" value="1"/>
</dbReference>
<accession>A0ABQ8J3F7</accession>
<name>A0ABQ8J3F7_DERPT</name>
<evidence type="ECO:0000313" key="2">
    <source>
        <dbReference type="Proteomes" id="UP000887458"/>
    </source>
</evidence>